<keyword evidence="4 7" id="KW-0256">Endoplasmic reticulum</keyword>
<dbReference type="PANTHER" id="PTHR31204">
    <property type="entry name" value="SIGMA INTRACELLULAR RECEPTOR 2"/>
    <property type="match status" value="1"/>
</dbReference>
<gene>
    <name evidence="9" type="ORF">CYLTODRAFT_373655</name>
</gene>
<comment type="subcellular location">
    <subcellularLocation>
        <location evidence="1">Endoplasmic reticulum membrane</location>
        <topology evidence="1">Multi-pass membrane protein</topology>
    </subcellularLocation>
</comment>
<comment type="similarity">
    <text evidence="2">Belongs to the TMEM97/sigma-2 receptor family.</text>
</comment>
<evidence type="ECO:0000256" key="7">
    <source>
        <dbReference type="PIRNR" id="PIRNR031032"/>
    </source>
</evidence>
<dbReference type="EMBL" id="KN880494">
    <property type="protein sequence ID" value="KIY68867.1"/>
    <property type="molecule type" value="Genomic_DNA"/>
</dbReference>
<evidence type="ECO:0000256" key="5">
    <source>
        <dbReference type="ARBA" id="ARBA00022989"/>
    </source>
</evidence>
<feature type="transmembrane region" description="Helical" evidence="7">
    <location>
        <begin position="68"/>
        <end position="92"/>
    </location>
</feature>
<reference evidence="9 10" key="1">
    <citation type="journal article" date="2015" name="Fungal Genet. Biol.">
        <title>Evolution of novel wood decay mechanisms in Agaricales revealed by the genome sequences of Fistulina hepatica and Cylindrobasidium torrendii.</title>
        <authorList>
            <person name="Floudas D."/>
            <person name="Held B.W."/>
            <person name="Riley R."/>
            <person name="Nagy L.G."/>
            <person name="Koehler G."/>
            <person name="Ransdell A.S."/>
            <person name="Younus H."/>
            <person name="Chow J."/>
            <person name="Chiniquy J."/>
            <person name="Lipzen A."/>
            <person name="Tritt A."/>
            <person name="Sun H."/>
            <person name="Haridas S."/>
            <person name="LaButti K."/>
            <person name="Ohm R.A."/>
            <person name="Kues U."/>
            <person name="Blanchette R.A."/>
            <person name="Grigoriev I.V."/>
            <person name="Minto R.E."/>
            <person name="Hibbett D.S."/>
        </authorList>
    </citation>
    <scope>NUCLEOTIDE SEQUENCE [LARGE SCALE GENOMIC DNA]</scope>
    <source>
        <strain evidence="9 10">FP15055 ss-10</strain>
    </source>
</reference>
<dbReference type="PANTHER" id="PTHR31204:SF1">
    <property type="entry name" value="SIGMA INTRACELLULAR RECEPTOR 2"/>
    <property type="match status" value="1"/>
</dbReference>
<dbReference type="InterPro" id="IPR016964">
    <property type="entry name" value="Sigma2_recept"/>
</dbReference>
<sequence length="176" mass="20443">MVARTPLTARPLDLMWFSFFLMHIPATVLMDLQALFFPKTYLPGILHWYVQWTNDPIIRGAMYDANMYWMRCFLTMELFFQLPTFFVAAYGLYKNHRGIYPLILIYATSAATTTIPCVVAVFHHADSLNTEQQITLLASYMPFLLCFLGMTVDMYLRLMSIVRVADAQRQVKEKTS</sequence>
<dbReference type="STRING" id="1314674.A0A0D7BEA2"/>
<keyword evidence="3 7" id="KW-0812">Transmembrane</keyword>
<dbReference type="Proteomes" id="UP000054007">
    <property type="component" value="Unassembled WGS sequence"/>
</dbReference>
<feature type="domain" description="EXPERA" evidence="8">
    <location>
        <begin position="12"/>
        <end position="151"/>
    </location>
</feature>
<feature type="transmembrane region" description="Helical" evidence="7">
    <location>
        <begin position="134"/>
        <end position="156"/>
    </location>
</feature>
<dbReference type="InterPro" id="IPR051987">
    <property type="entry name" value="Sigma-2_receptor-like"/>
</dbReference>
<dbReference type="GO" id="GO:0005789">
    <property type="term" value="C:endoplasmic reticulum membrane"/>
    <property type="evidence" value="ECO:0007669"/>
    <property type="project" value="UniProtKB-SubCell"/>
</dbReference>
<evidence type="ECO:0000256" key="6">
    <source>
        <dbReference type="ARBA" id="ARBA00023136"/>
    </source>
</evidence>
<dbReference type="OrthoDB" id="433124at2759"/>
<name>A0A0D7BEA2_9AGAR</name>
<evidence type="ECO:0000256" key="2">
    <source>
        <dbReference type="ARBA" id="ARBA00009096"/>
    </source>
</evidence>
<dbReference type="AlphaFoldDB" id="A0A0D7BEA2"/>
<evidence type="ECO:0000313" key="10">
    <source>
        <dbReference type="Proteomes" id="UP000054007"/>
    </source>
</evidence>
<dbReference type="PIRSF" id="PIRSF031032">
    <property type="entry name" value="TMP_97_prd"/>
    <property type="match status" value="1"/>
</dbReference>
<dbReference type="InterPro" id="IPR033118">
    <property type="entry name" value="EXPERA"/>
</dbReference>
<organism evidence="9 10">
    <name type="scientific">Cylindrobasidium torrendii FP15055 ss-10</name>
    <dbReference type="NCBI Taxonomy" id="1314674"/>
    <lineage>
        <taxon>Eukaryota</taxon>
        <taxon>Fungi</taxon>
        <taxon>Dikarya</taxon>
        <taxon>Basidiomycota</taxon>
        <taxon>Agaricomycotina</taxon>
        <taxon>Agaricomycetes</taxon>
        <taxon>Agaricomycetidae</taxon>
        <taxon>Agaricales</taxon>
        <taxon>Marasmiineae</taxon>
        <taxon>Physalacriaceae</taxon>
        <taxon>Cylindrobasidium</taxon>
    </lineage>
</organism>
<feature type="transmembrane region" description="Helical" evidence="7">
    <location>
        <begin position="99"/>
        <end position="122"/>
    </location>
</feature>
<protein>
    <recommendedName>
        <fullName evidence="7">Efficient mitochondria targeting-associated protein 19</fullName>
    </recommendedName>
</protein>
<evidence type="ECO:0000256" key="1">
    <source>
        <dbReference type="ARBA" id="ARBA00004477"/>
    </source>
</evidence>
<keyword evidence="5 7" id="KW-1133">Transmembrane helix</keyword>
<evidence type="ECO:0000259" key="8">
    <source>
        <dbReference type="PROSITE" id="PS51751"/>
    </source>
</evidence>
<keyword evidence="10" id="KW-1185">Reference proteome</keyword>
<evidence type="ECO:0000256" key="3">
    <source>
        <dbReference type="ARBA" id="ARBA00022692"/>
    </source>
</evidence>
<keyword evidence="6 7" id="KW-0472">Membrane</keyword>
<evidence type="ECO:0000256" key="4">
    <source>
        <dbReference type="ARBA" id="ARBA00022824"/>
    </source>
</evidence>
<accession>A0A0D7BEA2</accession>
<feature type="transmembrane region" description="Helical" evidence="7">
    <location>
        <begin position="12"/>
        <end position="36"/>
    </location>
</feature>
<evidence type="ECO:0000313" key="9">
    <source>
        <dbReference type="EMBL" id="KIY68867.1"/>
    </source>
</evidence>
<proteinExistence type="inferred from homology"/>
<dbReference type="PROSITE" id="PS51751">
    <property type="entry name" value="EXPERA"/>
    <property type="match status" value="1"/>
</dbReference>
<dbReference type="Pfam" id="PF05241">
    <property type="entry name" value="EBP"/>
    <property type="match status" value="1"/>
</dbReference>